<accession>A0ABP4NY46</accession>
<gene>
    <name evidence="2" type="ORF">GCM10009789_23140</name>
</gene>
<organism evidence="2 3">
    <name type="scientific">Kribbella sancticallisti</name>
    <dbReference type="NCBI Taxonomy" id="460087"/>
    <lineage>
        <taxon>Bacteria</taxon>
        <taxon>Bacillati</taxon>
        <taxon>Actinomycetota</taxon>
        <taxon>Actinomycetes</taxon>
        <taxon>Propionibacteriales</taxon>
        <taxon>Kribbellaceae</taxon>
        <taxon>Kribbella</taxon>
    </lineage>
</organism>
<keyword evidence="3" id="KW-1185">Reference proteome</keyword>
<dbReference type="EMBL" id="BAAAOS010000018">
    <property type="protein sequence ID" value="GAA1569057.1"/>
    <property type="molecule type" value="Genomic_DNA"/>
</dbReference>
<protein>
    <submittedName>
        <fullName evidence="2">Oxidoreductase</fullName>
    </submittedName>
</protein>
<evidence type="ECO:0000313" key="2">
    <source>
        <dbReference type="EMBL" id="GAA1569057.1"/>
    </source>
</evidence>
<dbReference type="SMART" id="SM00822">
    <property type="entry name" value="PKS_KR"/>
    <property type="match status" value="1"/>
</dbReference>
<dbReference type="CDD" id="cd05374">
    <property type="entry name" value="17beta-HSD-like_SDR_c"/>
    <property type="match status" value="1"/>
</dbReference>
<proteinExistence type="predicted"/>
<dbReference type="InterPro" id="IPR036291">
    <property type="entry name" value="NAD(P)-bd_dom_sf"/>
</dbReference>
<dbReference type="SUPFAM" id="SSF51735">
    <property type="entry name" value="NAD(P)-binding Rossmann-fold domains"/>
    <property type="match status" value="1"/>
</dbReference>
<evidence type="ECO:0000313" key="3">
    <source>
        <dbReference type="Proteomes" id="UP001500393"/>
    </source>
</evidence>
<name>A0ABP4NY46_9ACTN</name>
<dbReference type="RefSeq" id="WP_344212785.1">
    <property type="nucleotide sequence ID" value="NZ_BAAAOS010000018.1"/>
</dbReference>
<sequence>MSSVIITGAGSGIGASTALHLDRLGWQVFAGVHDQGEDSEILARQSSDRMTVLPLDVTDRSSVEAFVATVEKEVEPPGLTAVVNNAGEGIAGPLETLPIDELRHQFEVNVIGLVRVTQQALPLLRRGPGGRVVFVGSMGGLVAVQFAGAYHASKYAVEAIGDAWRQELAPDGIHVAIVEPGPISTPLWSKAAHTLDRLPPNERYQERLDKFRETLQRQGKEGASPQSIAELIEHAVSADRPKTRYAGGFAATVVPKVRRLLPDRLYDKLARRASA</sequence>
<dbReference type="PANTHER" id="PTHR43313">
    <property type="entry name" value="SHORT-CHAIN DEHYDROGENASE/REDUCTASE FAMILY 9C"/>
    <property type="match status" value="1"/>
</dbReference>
<dbReference type="PRINTS" id="PR00081">
    <property type="entry name" value="GDHRDH"/>
</dbReference>
<feature type="domain" description="Ketoreductase" evidence="1">
    <location>
        <begin position="2"/>
        <end position="186"/>
    </location>
</feature>
<dbReference type="InterPro" id="IPR057326">
    <property type="entry name" value="KR_dom"/>
</dbReference>
<dbReference type="PANTHER" id="PTHR43313:SF1">
    <property type="entry name" value="3BETA-HYDROXYSTEROID DEHYDROGENASE DHS-16"/>
    <property type="match status" value="1"/>
</dbReference>
<dbReference type="Gene3D" id="3.40.50.720">
    <property type="entry name" value="NAD(P)-binding Rossmann-like Domain"/>
    <property type="match status" value="1"/>
</dbReference>
<dbReference type="Pfam" id="PF00106">
    <property type="entry name" value="adh_short"/>
    <property type="match status" value="1"/>
</dbReference>
<reference evidence="3" key="1">
    <citation type="journal article" date="2019" name="Int. J. Syst. Evol. Microbiol.">
        <title>The Global Catalogue of Microorganisms (GCM) 10K type strain sequencing project: providing services to taxonomists for standard genome sequencing and annotation.</title>
        <authorList>
            <consortium name="The Broad Institute Genomics Platform"/>
            <consortium name="The Broad Institute Genome Sequencing Center for Infectious Disease"/>
            <person name="Wu L."/>
            <person name="Ma J."/>
        </authorList>
    </citation>
    <scope>NUCLEOTIDE SEQUENCE [LARGE SCALE GENOMIC DNA]</scope>
    <source>
        <strain evidence="3">JCM 14969</strain>
    </source>
</reference>
<dbReference type="InterPro" id="IPR002347">
    <property type="entry name" value="SDR_fam"/>
</dbReference>
<comment type="caution">
    <text evidence="2">The sequence shown here is derived from an EMBL/GenBank/DDBJ whole genome shotgun (WGS) entry which is preliminary data.</text>
</comment>
<dbReference type="Proteomes" id="UP001500393">
    <property type="component" value="Unassembled WGS sequence"/>
</dbReference>
<evidence type="ECO:0000259" key="1">
    <source>
        <dbReference type="SMART" id="SM00822"/>
    </source>
</evidence>